<evidence type="ECO:0000256" key="2">
    <source>
        <dbReference type="SAM" id="SignalP"/>
    </source>
</evidence>
<organism evidence="3 4">
    <name type="scientific">Tetraparma gracilis</name>
    <dbReference type="NCBI Taxonomy" id="2962635"/>
    <lineage>
        <taxon>Eukaryota</taxon>
        <taxon>Sar</taxon>
        <taxon>Stramenopiles</taxon>
        <taxon>Ochrophyta</taxon>
        <taxon>Bolidophyceae</taxon>
        <taxon>Parmales</taxon>
        <taxon>Triparmaceae</taxon>
        <taxon>Tetraparma</taxon>
    </lineage>
</organism>
<keyword evidence="4" id="KW-1185">Reference proteome</keyword>
<feature type="region of interest" description="Disordered" evidence="1">
    <location>
        <begin position="350"/>
        <end position="379"/>
    </location>
</feature>
<comment type="caution">
    <text evidence="3">The sequence shown here is derived from an EMBL/GenBank/DDBJ whole genome shotgun (WGS) entry which is preliminary data.</text>
</comment>
<protein>
    <submittedName>
        <fullName evidence="3">Uncharacterized protein</fullName>
    </submittedName>
</protein>
<reference evidence="3 4" key="1">
    <citation type="journal article" date="2023" name="Commun. Biol.">
        <title>Genome analysis of Parmales, the sister group of diatoms, reveals the evolutionary specialization of diatoms from phago-mixotrophs to photoautotrophs.</title>
        <authorList>
            <person name="Ban H."/>
            <person name="Sato S."/>
            <person name="Yoshikawa S."/>
            <person name="Yamada K."/>
            <person name="Nakamura Y."/>
            <person name="Ichinomiya M."/>
            <person name="Sato N."/>
            <person name="Blanc-Mathieu R."/>
            <person name="Endo H."/>
            <person name="Kuwata A."/>
            <person name="Ogata H."/>
        </authorList>
    </citation>
    <scope>NUCLEOTIDE SEQUENCE [LARGE SCALE GENOMIC DNA]</scope>
</reference>
<proteinExistence type="predicted"/>
<feature type="chain" id="PRO_5047442532" evidence="2">
    <location>
        <begin position="17"/>
        <end position="379"/>
    </location>
</feature>
<keyword evidence="2" id="KW-0732">Signal</keyword>
<evidence type="ECO:0000256" key="1">
    <source>
        <dbReference type="SAM" id="MobiDB-lite"/>
    </source>
</evidence>
<dbReference type="EMBL" id="BRYB01001712">
    <property type="protein sequence ID" value="GMI31774.1"/>
    <property type="molecule type" value="Genomic_DNA"/>
</dbReference>
<evidence type="ECO:0000313" key="4">
    <source>
        <dbReference type="Proteomes" id="UP001165060"/>
    </source>
</evidence>
<dbReference type="Proteomes" id="UP001165060">
    <property type="component" value="Unassembled WGS sequence"/>
</dbReference>
<accession>A0ABQ6MSZ2</accession>
<gene>
    <name evidence="3" type="ORF">TeGR_g14495</name>
</gene>
<sequence length="379" mass="40745">MLVALYLLVSLPLVSSWLPASPPSFLLPTHASSVSRQRSAPLAALTISSGTFTVPDSPSDPNPIPSSSAYSYDETAAQIVVTLPPVPASVSSADVRLSKILPRSITSIPSEPVPLGDPITGTQAVDDIVRAAYRQLSPPPPAAAPPTTHNPALLRNILLLLNKNGGISLEAGGERTAGVFLQEVEWDSLFYSIEEVGEDEKRVSLEFEKVDLIERWSKRNFQESQDGTVVDKMKNMAGGSGGGLPPPTDAEDLDSLLAAGDSDLLYEGDGDWNGVFLGHKFSPHQTSLDDDDGDDSDKYMDIPKYVNELTGGKGYDAEKADKDMYSDVVFKGKGTMDDILAKKYGVEVEGSEQFKEQGDPFADDEEIIEEFPGPNDLSE</sequence>
<feature type="signal peptide" evidence="2">
    <location>
        <begin position="1"/>
        <end position="16"/>
    </location>
</feature>
<name>A0ABQ6MSZ2_9STRA</name>
<evidence type="ECO:0000313" key="3">
    <source>
        <dbReference type="EMBL" id="GMI31774.1"/>
    </source>
</evidence>